<name>A0ABU5ZS86_9FLAO</name>
<feature type="domain" description="BPL/LPL catalytic" evidence="2">
    <location>
        <begin position="1"/>
        <end position="177"/>
    </location>
</feature>
<dbReference type="EMBL" id="JAYKLX010000002">
    <property type="protein sequence ID" value="MEB3344661.1"/>
    <property type="molecule type" value="Genomic_DNA"/>
</dbReference>
<dbReference type="InterPro" id="IPR004408">
    <property type="entry name" value="Biotin_CoA_COase_ligase"/>
</dbReference>
<reference evidence="3 4" key="1">
    <citation type="journal article" date="2013" name="Int. J. Syst. Evol. Microbiol.">
        <title>Aquimarina gracilis sp. nov., isolated from the gut microflora of a mussel, Mytilus coruscus, and emended description of Aquimarina spongiae.</title>
        <authorList>
            <person name="Park S.C."/>
            <person name="Choe H.N."/>
            <person name="Baik K.S."/>
            <person name="Seong C.N."/>
        </authorList>
    </citation>
    <scope>NUCLEOTIDE SEQUENCE [LARGE SCALE GENOMIC DNA]</scope>
    <source>
        <strain evidence="3 4">PSC32</strain>
    </source>
</reference>
<dbReference type="SUPFAM" id="SSF55681">
    <property type="entry name" value="Class II aaRS and biotin synthetases"/>
    <property type="match status" value="1"/>
</dbReference>
<dbReference type="PANTHER" id="PTHR12835">
    <property type="entry name" value="BIOTIN PROTEIN LIGASE"/>
    <property type="match status" value="1"/>
</dbReference>
<keyword evidence="1 3" id="KW-0436">Ligase</keyword>
<proteinExistence type="predicted"/>
<dbReference type="CDD" id="cd16442">
    <property type="entry name" value="BPL"/>
    <property type="match status" value="1"/>
</dbReference>
<comment type="caution">
    <text evidence="3">The sequence shown here is derived from an EMBL/GenBank/DDBJ whole genome shotgun (WGS) entry which is preliminary data.</text>
</comment>
<evidence type="ECO:0000313" key="3">
    <source>
        <dbReference type="EMBL" id="MEB3344661.1"/>
    </source>
</evidence>
<accession>A0ABU5ZS86</accession>
<dbReference type="InterPro" id="IPR045864">
    <property type="entry name" value="aa-tRNA-synth_II/BPL/LPL"/>
</dbReference>
<dbReference type="Pfam" id="PF03099">
    <property type="entry name" value="BPL_LplA_LipB"/>
    <property type="match status" value="1"/>
</dbReference>
<protein>
    <submittedName>
        <fullName evidence="3">Biotin--[acetyl-CoA-carboxylase] ligase</fullName>
        <ecNumber evidence="3">6.3.4.15</ecNumber>
    </submittedName>
</protein>
<dbReference type="PROSITE" id="PS51733">
    <property type="entry name" value="BPL_LPL_CATALYTIC"/>
    <property type="match status" value="1"/>
</dbReference>
<dbReference type="Proteomes" id="UP001327027">
    <property type="component" value="Unassembled WGS sequence"/>
</dbReference>
<evidence type="ECO:0000256" key="1">
    <source>
        <dbReference type="ARBA" id="ARBA00022598"/>
    </source>
</evidence>
<dbReference type="RefSeq" id="WP_324178701.1">
    <property type="nucleotide sequence ID" value="NZ_BAABAW010000003.1"/>
</dbReference>
<dbReference type="InterPro" id="IPR004143">
    <property type="entry name" value="BPL_LPL_catalytic"/>
</dbReference>
<gene>
    <name evidence="3" type="ORF">U6A24_04265</name>
</gene>
<dbReference type="PANTHER" id="PTHR12835:SF5">
    <property type="entry name" value="BIOTIN--PROTEIN LIGASE"/>
    <property type="match status" value="1"/>
</dbReference>
<evidence type="ECO:0000259" key="2">
    <source>
        <dbReference type="PROSITE" id="PS51733"/>
    </source>
</evidence>
<dbReference type="GO" id="GO:0004077">
    <property type="term" value="F:biotin--[biotin carboxyl-carrier protein] ligase activity"/>
    <property type="evidence" value="ECO:0007669"/>
    <property type="project" value="UniProtKB-EC"/>
</dbReference>
<keyword evidence="4" id="KW-1185">Reference proteome</keyword>
<dbReference type="Gene3D" id="3.30.930.10">
    <property type="entry name" value="Bira Bifunctional Protein, Domain 2"/>
    <property type="match status" value="1"/>
</dbReference>
<evidence type="ECO:0000313" key="4">
    <source>
        <dbReference type="Proteomes" id="UP001327027"/>
    </source>
</evidence>
<organism evidence="3 4">
    <name type="scientific">Aquimarina gracilis</name>
    <dbReference type="NCBI Taxonomy" id="874422"/>
    <lineage>
        <taxon>Bacteria</taxon>
        <taxon>Pseudomonadati</taxon>
        <taxon>Bacteroidota</taxon>
        <taxon>Flavobacteriia</taxon>
        <taxon>Flavobacteriales</taxon>
        <taxon>Flavobacteriaceae</taxon>
        <taxon>Aquimarina</taxon>
    </lineage>
</organism>
<dbReference type="NCBIfam" id="TIGR00121">
    <property type="entry name" value="birA_ligase"/>
    <property type="match status" value="1"/>
</dbReference>
<dbReference type="EC" id="6.3.4.15" evidence="3"/>
<sequence length="243" mass="27124">MDIIKVDAIDSTNAFLRELNRQKQFDGPVCVMAKEQLAGKGQMGTVWQSEPGKNLTCSVFMQVKGIELVEQFFISIAVSLAVCDALNDLLITKLSIKWPNDILSDRKKICGILIENVVKNGSLNGAIIGIGINVNQLEFDNLPQAGSLKKILGKDLEIEEVLDVLLTKLEQRFTQLTTSSFAMLKKEYERLLFRRNKPSTFLDAEGNSFVGIIQSVNNEGKLQVLLEDEIVTPFDLKEISLLY</sequence>